<evidence type="ECO:0000256" key="1">
    <source>
        <dbReference type="SAM" id="MobiDB-lite"/>
    </source>
</evidence>
<keyword evidence="4" id="KW-1185">Reference proteome</keyword>
<dbReference type="InterPro" id="IPR027917">
    <property type="entry name" value="MITRAC7/Phoenixin"/>
</dbReference>
<evidence type="ECO:0008006" key="5">
    <source>
        <dbReference type="Google" id="ProtNLM"/>
    </source>
</evidence>
<reference evidence="3" key="1">
    <citation type="submission" date="2025-08" db="UniProtKB">
        <authorList>
            <consortium name="Ensembl"/>
        </authorList>
    </citation>
    <scope>IDENTIFICATION</scope>
</reference>
<keyword evidence="2" id="KW-0472">Membrane</keyword>
<evidence type="ECO:0000256" key="2">
    <source>
        <dbReference type="SAM" id="Phobius"/>
    </source>
</evidence>
<organism evidence="3 4">
    <name type="scientific">Eptatretus burgeri</name>
    <name type="common">Inshore hagfish</name>
    <dbReference type="NCBI Taxonomy" id="7764"/>
    <lineage>
        <taxon>Eukaryota</taxon>
        <taxon>Metazoa</taxon>
        <taxon>Chordata</taxon>
        <taxon>Craniata</taxon>
        <taxon>Vertebrata</taxon>
        <taxon>Cyclostomata</taxon>
        <taxon>Myxini</taxon>
        <taxon>Myxiniformes</taxon>
        <taxon>Myxinidae</taxon>
        <taxon>Eptatretinae</taxon>
        <taxon>Eptatretus</taxon>
    </lineage>
</organism>
<dbReference type="GO" id="GO:0016020">
    <property type="term" value="C:membrane"/>
    <property type="evidence" value="ECO:0007669"/>
    <property type="project" value="InterPro"/>
</dbReference>
<protein>
    <recommendedName>
        <fullName evidence="5">Small integral membrane protein 20</fullName>
    </recommendedName>
</protein>
<keyword evidence="2" id="KW-0812">Transmembrane</keyword>
<dbReference type="GO" id="GO:0005739">
    <property type="term" value="C:mitochondrion"/>
    <property type="evidence" value="ECO:0007669"/>
    <property type="project" value="GOC"/>
</dbReference>
<dbReference type="GO" id="GO:0033617">
    <property type="term" value="P:mitochondrial respiratory chain complex IV assembly"/>
    <property type="evidence" value="ECO:0007669"/>
    <property type="project" value="InterPro"/>
</dbReference>
<feature type="transmembrane region" description="Helical" evidence="2">
    <location>
        <begin position="6"/>
        <end position="28"/>
    </location>
</feature>
<dbReference type="Proteomes" id="UP000694388">
    <property type="component" value="Unplaced"/>
</dbReference>
<name>A0A8C4R783_EPTBU</name>
<dbReference type="AlphaFoldDB" id="A0A8C4R783"/>
<proteinExistence type="predicted"/>
<sequence length="81" mass="9406">MNKYVRSGLVFGGFFGAVVAFLYPIFIYPRMHVQEYRDENNNFIIQELLRPVPRQSMVEQATKHGSIRPQRGYPGNSFKVP</sequence>
<evidence type="ECO:0000313" key="4">
    <source>
        <dbReference type="Proteomes" id="UP000694388"/>
    </source>
</evidence>
<accession>A0A8C4R783</accession>
<evidence type="ECO:0000313" key="3">
    <source>
        <dbReference type="Ensembl" id="ENSEBUP00000026378.1"/>
    </source>
</evidence>
<dbReference type="Ensembl" id="ENSEBUT00000026954.1">
    <property type="protein sequence ID" value="ENSEBUP00000026378.1"/>
    <property type="gene ID" value="ENSEBUG00000016252.1"/>
</dbReference>
<reference evidence="3" key="2">
    <citation type="submission" date="2025-09" db="UniProtKB">
        <authorList>
            <consortium name="Ensembl"/>
        </authorList>
    </citation>
    <scope>IDENTIFICATION</scope>
</reference>
<feature type="region of interest" description="Disordered" evidence="1">
    <location>
        <begin position="59"/>
        <end position="81"/>
    </location>
</feature>
<dbReference type="Pfam" id="PF15061">
    <property type="entry name" value="MITRAC7_Phoenixin"/>
    <property type="match status" value="1"/>
</dbReference>
<keyword evidence="2" id="KW-1133">Transmembrane helix</keyword>